<evidence type="ECO:0000313" key="1">
    <source>
        <dbReference type="Proteomes" id="UP000790787"/>
    </source>
</evidence>
<gene>
    <name evidence="2" type="primary">LOC107762430</name>
</gene>
<organism evidence="1 2">
    <name type="scientific">Nicotiana tabacum</name>
    <name type="common">Common tobacco</name>
    <dbReference type="NCBI Taxonomy" id="4097"/>
    <lineage>
        <taxon>Eukaryota</taxon>
        <taxon>Viridiplantae</taxon>
        <taxon>Streptophyta</taxon>
        <taxon>Embryophyta</taxon>
        <taxon>Tracheophyta</taxon>
        <taxon>Spermatophyta</taxon>
        <taxon>Magnoliopsida</taxon>
        <taxon>eudicotyledons</taxon>
        <taxon>Gunneridae</taxon>
        <taxon>Pentapetalae</taxon>
        <taxon>asterids</taxon>
        <taxon>lamiids</taxon>
        <taxon>Solanales</taxon>
        <taxon>Solanaceae</taxon>
        <taxon>Nicotianoideae</taxon>
        <taxon>Nicotianeae</taxon>
        <taxon>Nicotiana</taxon>
    </lineage>
</organism>
<dbReference type="RefSeq" id="XP_075082066.1">
    <property type="nucleotide sequence ID" value="XM_075225965.1"/>
</dbReference>
<keyword evidence="1" id="KW-1185">Reference proteome</keyword>
<reference evidence="1" key="1">
    <citation type="journal article" date="2014" name="Nat. Commun.">
        <title>The tobacco genome sequence and its comparison with those of tomato and potato.</title>
        <authorList>
            <person name="Sierro N."/>
            <person name="Battey J.N."/>
            <person name="Ouadi S."/>
            <person name="Bakaher N."/>
            <person name="Bovet L."/>
            <person name="Willig A."/>
            <person name="Goepfert S."/>
            <person name="Peitsch M.C."/>
            <person name="Ivanov N.V."/>
        </authorList>
    </citation>
    <scope>NUCLEOTIDE SEQUENCE [LARGE SCALE GENOMIC DNA]</scope>
</reference>
<proteinExistence type="predicted"/>
<evidence type="ECO:0000313" key="2">
    <source>
        <dbReference type="RefSeq" id="XP_075082066.1"/>
    </source>
</evidence>
<protein>
    <submittedName>
        <fullName evidence="2">S-adenosyl-L-methionine:benzoic acid/salicylic acid carboxyl methyltransferase 2-like</fullName>
    </submittedName>
</protein>
<name>A0AC58SAP6_TOBAC</name>
<dbReference type="Proteomes" id="UP000790787">
    <property type="component" value="Chromosome 11"/>
</dbReference>
<accession>A0AC58SAP6</accession>
<sequence length="362" mass="41228">MEVAKVLHMNEGIGEASYAKNSLLHQKVILMTKTIRDKAISALYRSLSPETICIADLDCSSGPNTFLVVTQLIRVICEECKSNGQQQQLPEFHDFLNDLSGNDFNTIFRSLMPEFYDDLRKKNIIEDEFDPNNCFVSGVAGSFYNRLFPSKSLHFVHSSYSLHWLSQVPDGIENNKGNICLTSTSSASVIKAYYEQFERDFATFLKHRSKELVQNGRMILTMLGRKNEDLFCKGCSDEWELLATVLKIIEKGSIEEEKMDAFNIPAYNPSPAEVMCVVEKEGSFAINSSETSEIQRNDSSDEKYNMIQSFRSVAEPLLVSHFGDELNVDQVFHYYREITANNCMEKEKIMFINVSVSLVKRN</sequence>
<reference evidence="2" key="2">
    <citation type="submission" date="2025-08" db="UniProtKB">
        <authorList>
            <consortium name="RefSeq"/>
        </authorList>
    </citation>
    <scope>IDENTIFICATION</scope>
    <source>
        <tissue evidence="2">Leaf</tissue>
    </source>
</reference>